<evidence type="ECO:0000313" key="2">
    <source>
        <dbReference type="EMBL" id="OCL34776.1"/>
    </source>
</evidence>
<keyword evidence="3" id="KW-1185">Reference proteome</keyword>
<evidence type="ECO:0000256" key="1">
    <source>
        <dbReference type="ARBA" id="ARBA00022833"/>
    </source>
</evidence>
<accession>A0A1C0ANB8</accession>
<proteinExistence type="predicted"/>
<dbReference type="GO" id="GO:0016811">
    <property type="term" value="F:hydrolase activity, acting on carbon-nitrogen (but not peptide) bonds, in linear amides"/>
    <property type="evidence" value="ECO:0007669"/>
    <property type="project" value="TreeGrafter"/>
</dbReference>
<keyword evidence="1" id="KW-0862">Zinc</keyword>
<dbReference type="Proteomes" id="UP000093501">
    <property type="component" value="Unassembled WGS sequence"/>
</dbReference>
<reference evidence="3" key="1">
    <citation type="submission" date="2016-07" db="EMBL/GenBank/DDBJ databases">
        <authorList>
            <person name="Florea S."/>
            <person name="Webb J.S."/>
            <person name="Jaromczyk J."/>
            <person name="Schardl C.L."/>
        </authorList>
    </citation>
    <scope>NUCLEOTIDE SEQUENCE [LARGE SCALE GENOMIC DNA]</scope>
    <source>
        <strain evidence="3">IPBSL-7</strain>
    </source>
</reference>
<dbReference type="RefSeq" id="WP_068751458.1">
    <property type="nucleotide sequence ID" value="NZ_LR214441.1"/>
</dbReference>
<dbReference type="SUPFAM" id="SSF102588">
    <property type="entry name" value="LmbE-like"/>
    <property type="match status" value="1"/>
</dbReference>
<comment type="caution">
    <text evidence="2">The sequence shown here is derived from an EMBL/GenBank/DDBJ whole genome shotgun (WGS) entry which is preliminary data.</text>
</comment>
<dbReference type="PANTHER" id="PTHR12993:SF28">
    <property type="entry name" value="LMBE FAMILY PROTEIN"/>
    <property type="match status" value="1"/>
</dbReference>
<name>A0A1C0ANB8_9ACTN</name>
<dbReference type="Pfam" id="PF02585">
    <property type="entry name" value="PIG-L"/>
    <property type="match status" value="1"/>
</dbReference>
<dbReference type="PANTHER" id="PTHR12993">
    <property type="entry name" value="N-ACETYLGLUCOSAMINYL-PHOSPHATIDYLINOSITOL DE-N-ACETYLASE-RELATED"/>
    <property type="match status" value="1"/>
</dbReference>
<evidence type="ECO:0000313" key="3">
    <source>
        <dbReference type="Proteomes" id="UP000093501"/>
    </source>
</evidence>
<gene>
    <name evidence="2" type="ORF">BCR15_03600</name>
</gene>
<dbReference type="EMBL" id="MBQD01000020">
    <property type="protein sequence ID" value="OCL34776.1"/>
    <property type="molecule type" value="Genomic_DNA"/>
</dbReference>
<dbReference type="InterPro" id="IPR024078">
    <property type="entry name" value="LmbE-like_dom_sf"/>
</dbReference>
<protein>
    <submittedName>
        <fullName evidence="2">GlcNAc-PI de-N-acetylase</fullName>
    </submittedName>
</protein>
<dbReference type="InterPro" id="IPR003737">
    <property type="entry name" value="GlcNAc_PI_deacetylase-related"/>
</dbReference>
<sequence length="250" mass="27100">MSTAEPGPPSLDVLPDEGFRRILCVVAHPDDVEYGLSACVHRWVVQGAEVAYLLLTAGEAGMQRPPSEVGPLRAREQRAACAEVGVTDLEILDHPDGMLVYSLALRRDVARKIRRFRPDVVVTTSWDVEVGWGLNQADHRVAGLVTLDAVRDADNTWVHPELARDEGLPKWAASWLLVAADNSPTHGAVLTSDDVDAGVRSLEAHAAYLADIPGHPAPRDFIPEMLAGQGRTMGVDYACLFRAHRLGPPA</sequence>
<dbReference type="AlphaFoldDB" id="A0A1C0ANB8"/>
<dbReference type="Gene3D" id="3.40.50.10320">
    <property type="entry name" value="LmbE-like"/>
    <property type="match status" value="1"/>
</dbReference>
<dbReference type="GO" id="GO:0016137">
    <property type="term" value="P:glycoside metabolic process"/>
    <property type="evidence" value="ECO:0007669"/>
    <property type="project" value="UniProtKB-ARBA"/>
</dbReference>
<organism evidence="2 3">
    <name type="scientific">Tessaracoccus lapidicaptus</name>
    <dbReference type="NCBI Taxonomy" id="1427523"/>
    <lineage>
        <taxon>Bacteria</taxon>
        <taxon>Bacillati</taxon>
        <taxon>Actinomycetota</taxon>
        <taxon>Actinomycetes</taxon>
        <taxon>Propionibacteriales</taxon>
        <taxon>Propionibacteriaceae</taxon>
        <taxon>Tessaracoccus</taxon>
    </lineage>
</organism>